<dbReference type="AlphaFoldDB" id="A0A3L8D6Q1"/>
<evidence type="ECO:0000259" key="7">
    <source>
        <dbReference type="Pfam" id="PF13191"/>
    </source>
</evidence>
<dbReference type="GO" id="GO:0005664">
    <property type="term" value="C:nuclear origin of replication recognition complex"/>
    <property type="evidence" value="ECO:0007669"/>
    <property type="project" value="TreeGrafter"/>
</dbReference>
<accession>A0A3L8D6Q1</accession>
<proteinExistence type="inferred from homology"/>
<feature type="domain" description="Origin recognition complex subunit 5 C-terminal" evidence="8">
    <location>
        <begin position="302"/>
        <end position="432"/>
    </location>
</feature>
<sequence length="437" mass="50392">MEKYLEEVRNNIKCREKVIAQLYSLIGAANEPMPESIFVYGHTATGKSLVIESLLKHLNYNASYINCMEHLGSKHMYNYMLADLTASINEPSSDVLSNYSCDNIMDFILALKKILHSDQRPIVLVFDKCHRIRNFDVTFLPAVLRLRELSNVNICTIFISEITWDKFNTKIGTLNPIRIYFPQYTKEELAQLLLLDKLAKYDTDFYKNYLNLFLSVFFRFCRDLNELRHMAKVNFAKYVEPIESKQIDPDNVTALWRNISATLRSNLEVIYLRVSAGDFSQPDYQISREIESTTKLALSFELPFYAKYMLIAAYLASHSPVKYDQHIFMKQSSKKKKKIRSIKKATEIDLKKKTRIFTVSRMLAIFCAILDEKVDINANILAQISTMCQLGLLTVAGDHSLQLDEPKFKCCTSYDFVAVVAKTVGFDLKNYLSMSID</sequence>
<evidence type="ECO:0000256" key="1">
    <source>
        <dbReference type="ARBA" id="ARBA00004123"/>
    </source>
</evidence>
<dbReference type="InterPro" id="IPR048866">
    <property type="entry name" value="ORC5_lid"/>
</dbReference>
<dbReference type="Gene3D" id="3.40.50.300">
    <property type="entry name" value="P-loop containing nucleotide triphosphate hydrolases"/>
    <property type="match status" value="1"/>
</dbReference>
<dbReference type="PANTHER" id="PTHR12705:SF0">
    <property type="entry name" value="ORIGIN RECOGNITION COMPLEX SUBUNIT 5"/>
    <property type="match status" value="1"/>
</dbReference>
<name>A0A3L8D6Q1_OOCBI</name>
<feature type="domain" description="Orc1-like AAA ATPase" evidence="7">
    <location>
        <begin position="13"/>
        <end position="155"/>
    </location>
</feature>
<gene>
    <name evidence="10" type="ORF">DMN91_012512</name>
</gene>
<protein>
    <submittedName>
        <fullName evidence="10">Uncharacterized protein</fullName>
    </submittedName>
</protein>
<dbReference type="Pfam" id="PF14630">
    <property type="entry name" value="ORC5_C"/>
    <property type="match status" value="1"/>
</dbReference>
<dbReference type="PANTHER" id="PTHR12705">
    <property type="entry name" value="ORIGIN RECOGNITION COMPLEX SUBUNIT 5"/>
    <property type="match status" value="1"/>
</dbReference>
<dbReference type="Pfam" id="PF13191">
    <property type="entry name" value="AAA_16"/>
    <property type="match status" value="1"/>
</dbReference>
<comment type="caution">
    <text evidence="10">The sequence shown here is derived from an EMBL/GenBank/DDBJ whole genome shotgun (WGS) entry which is preliminary data.</text>
</comment>
<dbReference type="GO" id="GO:0003688">
    <property type="term" value="F:DNA replication origin binding"/>
    <property type="evidence" value="ECO:0007669"/>
    <property type="project" value="TreeGrafter"/>
</dbReference>
<dbReference type="OrthoDB" id="365981at2759"/>
<organism evidence="10 11">
    <name type="scientific">Ooceraea biroi</name>
    <name type="common">Clonal raider ant</name>
    <name type="synonym">Cerapachys biroi</name>
    <dbReference type="NCBI Taxonomy" id="2015173"/>
    <lineage>
        <taxon>Eukaryota</taxon>
        <taxon>Metazoa</taxon>
        <taxon>Ecdysozoa</taxon>
        <taxon>Arthropoda</taxon>
        <taxon>Hexapoda</taxon>
        <taxon>Insecta</taxon>
        <taxon>Pterygota</taxon>
        <taxon>Neoptera</taxon>
        <taxon>Endopterygota</taxon>
        <taxon>Hymenoptera</taxon>
        <taxon>Apocrita</taxon>
        <taxon>Aculeata</taxon>
        <taxon>Formicoidea</taxon>
        <taxon>Formicidae</taxon>
        <taxon>Dorylinae</taxon>
        <taxon>Ooceraea</taxon>
    </lineage>
</organism>
<dbReference type="InterPro" id="IPR027417">
    <property type="entry name" value="P-loop_NTPase"/>
</dbReference>
<comment type="subcellular location">
    <subcellularLocation>
        <location evidence="1">Nucleus</location>
    </subcellularLocation>
</comment>
<dbReference type="GO" id="GO:0006270">
    <property type="term" value="P:DNA replication initiation"/>
    <property type="evidence" value="ECO:0007669"/>
    <property type="project" value="TreeGrafter"/>
</dbReference>
<dbReference type="SUPFAM" id="SSF52540">
    <property type="entry name" value="P-loop containing nucleoside triphosphate hydrolases"/>
    <property type="match status" value="1"/>
</dbReference>
<keyword evidence="5" id="KW-0067">ATP-binding</keyword>
<feature type="domain" description="ORC5 lid" evidence="9">
    <location>
        <begin position="206"/>
        <end position="263"/>
    </location>
</feature>
<reference evidence="10 11" key="1">
    <citation type="journal article" date="2018" name="Genome Res.">
        <title>The genomic architecture and molecular evolution of ant odorant receptors.</title>
        <authorList>
            <person name="McKenzie S.K."/>
            <person name="Kronauer D.J.C."/>
        </authorList>
    </citation>
    <scope>NUCLEOTIDE SEQUENCE [LARGE SCALE GENOMIC DNA]</scope>
    <source>
        <strain evidence="10">Clonal line C1</strain>
    </source>
</reference>
<keyword evidence="6" id="KW-0539">Nucleus</keyword>
<evidence type="ECO:0000256" key="5">
    <source>
        <dbReference type="ARBA" id="ARBA00022840"/>
    </source>
</evidence>
<evidence type="ECO:0000259" key="8">
    <source>
        <dbReference type="Pfam" id="PF14630"/>
    </source>
</evidence>
<evidence type="ECO:0000256" key="6">
    <source>
        <dbReference type="ARBA" id="ARBA00023242"/>
    </source>
</evidence>
<evidence type="ECO:0000256" key="2">
    <source>
        <dbReference type="ARBA" id="ARBA00006269"/>
    </source>
</evidence>
<keyword evidence="4" id="KW-0547">Nucleotide-binding</keyword>
<dbReference type="EMBL" id="QOIP01000013">
    <property type="protein sequence ID" value="RLU15518.1"/>
    <property type="molecule type" value="Genomic_DNA"/>
</dbReference>
<evidence type="ECO:0000259" key="9">
    <source>
        <dbReference type="Pfam" id="PF21639"/>
    </source>
</evidence>
<evidence type="ECO:0000313" key="10">
    <source>
        <dbReference type="EMBL" id="RLU15518.1"/>
    </source>
</evidence>
<evidence type="ECO:0000256" key="4">
    <source>
        <dbReference type="ARBA" id="ARBA00022741"/>
    </source>
</evidence>
<dbReference type="InterPro" id="IPR047088">
    <property type="entry name" value="ORC5_C"/>
</dbReference>
<keyword evidence="3" id="KW-0235">DNA replication</keyword>
<dbReference type="Pfam" id="PF21639">
    <property type="entry name" value="ORC5_lid"/>
    <property type="match status" value="1"/>
</dbReference>
<dbReference type="InterPro" id="IPR041664">
    <property type="entry name" value="AAA_16"/>
</dbReference>
<evidence type="ECO:0000256" key="3">
    <source>
        <dbReference type="ARBA" id="ARBA00022705"/>
    </source>
</evidence>
<dbReference type="InterPro" id="IPR020796">
    <property type="entry name" value="ORC5"/>
</dbReference>
<evidence type="ECO:0000313" key="11">
    <source>
        <dbReference type="Proteomes" id="UP000279307"/>
    </source>
</evidence>
<dbReference type="Proteomes" id="UP000279307">
    <property type="component" value="Chromosome 13"/>
</dbReference>
<comment type="similarity">
    <text evidence="2">Belongs to the ORC5 family.</text>
</comment>